<evidence type="ECO:0000313" key="2">
    <source>
        <dbReference type="Proteomes" id="UP001482620"/>
    </source>
</evidence>
<protein>
    <submittedName>
        <fullName evidence="1">Uncharacterized protein</fullName>
    </submittedName>
</protein>
<proteinExistence type="predicted"/>
<dbReference type="Proteomes" id="UP001482620">
    <property type="component" value="Unassembled WGS sequence"/>
</dbReference>
<sequence>MRKQKPGTYIQLKRDVLLRKHVSAINREHKQAVWGQHGFTHSDIQASHVCAAFVFCNDVGGKQRPHCLRSGKKSYYLPKAMSGTEQMLKKLLWSDDV</sequence>
<keyword evidence="2" id="KW-1185">Reference proteome</keyword>
<accession>A0ABV0TUP4</accession>
<evidence type="ECO:0000313" key="1">
    <source>
        <dbReference type="EMBL" id="MEQ2236249.1"/>
    </source>
</evidence>
<dbReference type="EMBL" id="JAHRIQ010047119">
    <property type="protein sequence ID" value="MEQ2236249.1"/>
    <property type="molecule type" value="Genomic_DNA"/>
</dbReference>
<organism evidence="1 2">
    <name type="scientific">Ilyodon furcidens</name>
    <name type="common">goldbreast splitfin</name>
    <dbReference type="NCBI Taxonomy" id="33524"/>
    <lineage>
        <taxon>Eukaryota</taxon>
        <taxon>Metazoa</taxon>
        <taxon>Chordata</taxon>
        <taxon>Craniata</taxon>
        <taxon>Vertebrata</taxon>
        <taxon>Euteleostomi</taxon>
        <taxon>Actinopterygii</taxon>
        <taxon>Neopterygii</taxon>
        <taxon>Teleostei</taxon>
        <taxon>Neoteleostei</taxon>
        <taxon>Acanthomorphata</taxon>
        <taxon>Ovalentaria</taxon>
        <taxon>Atherinomorphae</taxon>
        <taxon>Cyprinodontiformes</taxon>
        <taxon>Goodeidae</taxon>
        <taxon>Ilyodon</taxon>
    </lineage>
</organism>
<comment type="caution">
    <text evidence="1">The sequence shown here is derived from an EMBL/GenBank/DDBJ whole genome shotgun (WGS) entry which is preliminary data.</text>
</comment>
<reference evidence="1 2" key="1">
    <citation type="submission" date="2021-06" db="EMBL/GenBank/DDBJ databases">
        <authorList>
            <person name="Palmer J.M."/>
        </authorList>
    </citation>
    <scope>NUCLEOTIDE SEQUENCE [LARGE SCALE GENOMIC DNA]</scope>
    <source>
        <strain evidence="2">if_2019</strain>
        <tissue evidence="1">Muscle</tissue>
    </source>
</reference>
<gene>
    <name evidence="1" type="ORF">ILYODFUR_010635</name>
</gene>
<name>A0ABV0TUP4_9TELE</name>